<dbReference type="GO" id="GO:0046872">
    <property type="term" value="F:metal ion binding"/>
    <property type="evidence" value="ECO:0007669"/>
    <property type="project" value="UniProtKB-KW"/>
</dbReference>
<dbReference type="InterPro" id="IPR050105">
    <property type="entry name" value="MoCo_biosynth_MoaA/MoaC"/>
</dbReference>
<dbReference type="GO" id="GO:0061798">
    <property type="term" value="F:GTP 3',8'-cyclase activity"/>
    <property type="evidence" value="ECO:0007669"/>
    <property type="project" value="UniProtKB-UniRule"/>
</dbReference>
<feature type="binding site" evidence="10">
    <location>
        <position position="110"/>
    </location>
    <ligand>
        <name>GTP</name>
        <dbReference type="ChEBI" id="CHEBI:37565"/>
    </ligand>
</feature>
<dbReference type="InterPro" id="IPR006638">
    <property type="entry name" value="Elp3/MiaA/NifB-like_rSAM"/>
</dbReference>
<evidence type="ECO:0000256" key="8">
    <source>
        <dbReference type="ARBA" id="ARBA00023150"/>
    </source>
</evidence>
<dbReference type="PANTHER" id="PTHR22960:SF0">
    <property type="entry name" value="MOLYBDENUM COFACTOR BIOSYNTHESIS PROTEIN 1"/>
    <property type="match status" value="1"/>
</dbReference>
<feature type="binding site" evidence="10">
    <location>
        <begin position="269"/>
        <end position="271"/>
    </location>
    <ligand>
        <name>GTP</name>
        <dbReference type="ChEBI" id="CHEBI:37565"/>
    </ligand>
</feature>
<feature type="binding site" evidence="10">
    <location>
        <position position="134"/>
    </location>
    <ligand>
        <name>S-adenosyl-L-methionine</name>
        <dbReference type="ChEBI" id="CHEBI:59789"/>
    </ligand>
</feature>
<proteinExistence type="inferred from homology"/>
<comment type="similarity">
    <text evidence="10">Belongs to the radical SAM superfamily. MoaA family.</text>
</comment>
<evidence type="ECO:0000256" key="3">
    <source>
        <dbReference type="ARBA" id="ARBA00022723"/>
    </source>
</evidence>
<gene>
    <name evidence="10 12" type="primary">moaA</name>
    <name evidence="12" type="ORF">CDG68_09065</name>
</gene>
<evidence type="ECO:0000256" key="10">
    <source>
        <dbReference type="HAMAP-Rule" id="MF_01225"/>
    </source>
</evidence>
<evidence type="ECO:0000256" key="5">
    <source>
        <dbReference type="ARBA" id="ARBA00023004"/>
    </source>
</evidence>
<comment type="cofactor">
    <cofactor evidence="10">
        <name>[4Fe-4S] cluster</name>
        <dbReference type="ChEBI" id="CHEBI:49883"/>
    </cofactor>
    <text evidence="10">Binds 2 [4Fe-4S] clusters. Binds 1 [4Fe-4S] cluster coordinated with 3 cysteines and an exchangeable S-adenosyl-L-methionine and 1 [4Fe-4S] cluster coordinated with 3 cysteines and the GTP-derived substrate.</text>
</comment>
<dbReference type="PROSITE" id="PS51918">
    <property type="entry name" value="RADICAL_SAM"/>
    <property type="match status" value="1"/>
</dbReference>
<dbReference type="InterPro" id="IPR013483">
    <property type="entry name" value="MoaA"/>
</dbReference>
<dbReference type="SFLD" id="SFLDG01383">
    <property type="entry name" value="cyclic_pyranopterin_phosphate"/>
    <property type="match status" value="1"/>
</dbReference>
<dbReference type="PANTHER" id="PTHR22960">
    <property type="entry name" value="MOLYBDOPTERIN COFACTOR SYNTHESIS PROTEIN A"/>
    <property type="match status" value="1"/>
</dbReference>
<dbReference type="NCBIfam" id="TIGR02666">
    <property type="entry name" value="moaA"/>
    <property type="match status" value="1"/>
</dbReference>
<feature type="binding site" evidence="10">
    <location>
        <position position="42"/>
    </location>
    <ligand>
        <name>[4Fe-4S] cluster</name>
        <dbReference type="ChEBI" id="CHEBI:49883"/>
        <label>1</label>
        <note>4Fe-4S-S-AdoMet</note>
    </ligand>
</feature>
<evidence type="ECO:0000256" key="4">
    <source>
        <dbReference type="ARBA" id="ARBA00022741"/>
    </source>
</evidence>
<feature type="binding site" evidence="10">
    <location>
        <position position="267"/>
    </location>
    <ligand>
        <name>[4Fe-4S] cluster</name>
        <dbReference type="ChEBI" id="CHEBI:49883"/>
        <label>2</label>
        <note>4Fe-4S-substrate</note>
    </ligand>
</feature>
<comment type="catalytic activity">
    <reaction evidence="10">
        <text>GTP + AH2 + S-adenosyl-L-methionine = (8S)-3',8-cyclo-7,8-dihydroguanosine 5'-triphosphate + 5'-deoxyadenosine + L-methionine + A + H(+)</text>
        <dbReference type="Rhea" id="RHEA:49576"/>
        <dbReference type="ChEBI" id="CHEBI:13193"/>
        <dbReference type="ChEBI" id="CHEBI:15378"/>
        <dbReference type="ChEBI" id="CHEBI:17319"/>
        <dbReference type="ChEBI" id="CHEBI:17499"/>
        <dbReference type="ChEBI" id="CHEBI:37565"/>
        <dbReference type="ChEBI" id="CHEBI:57844"/>
        <dbReference type="ChEBI" id="CHEBI:59789"/>
        <dbReference type="ChEBI" id="CHEBI:131766"/>
        <dbReference type="EC" id="4.1.99.22"/>
    </reaction>
</comment>
<dbReference type="GO" id="GO:1904047">
    <property type="term" value="F:S-adenosyl-L-methionine binding"/>
    <property type="evidence" value="ECO:0007669"/>
    <property type="project" value="UniProtKB-UniRule"/>
</dbReference>
<evidence type="ECO:0000259" key="11">
    <source>
        <dbReference type="PROSITE" id="PS51918"/>
    </source>
</evidence>
<evidence type="ECO:0000256" key="1">
    <source>
        <dbReference type="ARBA" id="ARBA00022485"/>
    </source>
</evidence>
<dbReference type="GO" id="GO:0006777">
    <property type="term" value="P:Mo-molybdopterin cofactor biosynthetic process"/>
    <property type="evidence" value="ECO:0007669"/>
    <property type="project" value="UniProtKB-UniRule"/>
</dbReference>
<keyword evidence="5 10" id="KW-0408">Iron</keyword>
<comment type="function">
    <text evidence="10">Catalyzes the cyclization of GTP to (8S)-3',8-cyclo-7,8-dihydroguanosine 5'-triphosphate.</text>
</comment>
<feature type="binding site" evidence="10">
    <location>
        <position position="28"/>
    </location>
    <ligand>
        <name>GTP</name>
        <dbReference type="ChEBI" id="CHEBI:37565"/>
    </ligand>
</feature>
<dbReference type="SUPFAM" id="SSF102114">
    <property type="entry name" value="Radical SAM enzymes"/>
    <property type="match status" value="1"/>
</dbReference>
<dbReference type="InterPro" id="IPR010505">
    <property type="entry name" value="MoaA_twitch"/>
</dbReference>
<dbReference type="InterPro" id="IPR013785">
    <property type="entry name" value="Aldolase_TIM"/>
</dbReference>
<feature type="binding site" evidence="10">
    <location>
        <position position="281"/>
    </location>
    <ligand>
        <name>[4Fe-4S] cluster</name>
        <dbReference type="ChEBI" id="CHEBI:49883"/>
        <label>2</label>
        <note>4Fe-4S-substrate</note>
    </ligand>
</feature>
<dbReference type="SFLD" id="SFLDG01386">
    <property type="entry name" value="main_SPASM_domain-containing"/>
    <property type="match status" value="1"/>
</dbReference>
<dbReference type="InterPro" id="IPR058240">
    <property type="entry name" value="rSAM_sf"/>
</dbReference>
<dbReference type="AlphaFoldDB" id="A0A3G2T1S2"/>
<evidence type="ECO:0000313" key="12">
    <source>
        <dbReference type="EMBL" id="AYO53767.1"/>
    </source>
</evidence>
<reference evidence="12 13" key="1">
    <citation type="submission" date="2018-10" db="EMBL/GenBank/DDBJ databases">
        <title>The complete genome of Acinetobacter wuhouensis strain WCHAW010062.</title>
        <authorList>
            <person name="Hu Y."/>
            <person name="Long H."/>
            <person name="Feng Y."/>
            <person name="Zong Z."/>
        </authorList>
    </citation>
    <scope>NUCLEOTIDE SEQUENCE [LARGE SCALE GENOMIC DNA]</scope>
    <source>
        <strain evidence="12 13">WCHAW010062</strain>
    </source>
</reference>
<dbReference type="InterPro" id="IPR007197">
    <property type="entry name" value="rSAM"/>
</dbReference>
<organism evidence="12 13">
    <name type="scientific">Acinetobacter wuhouensis</name>
    <dbReference type="NCBI Taxonomy" id="1879050"/>
    <lineage>
        <taxon>Bacteria</taxon>
        <taxon>Pseudomonadati</taxon>
        <taxon>Pseudomonadota</taxon>
        <taxon>Gammaproteobacteria</taxon>
        <taxon>Moraxellales</taxon>
        <taxon>Moraxellaceae</taxon>
        <taxon>Acinetobacter</taxon>
    </lineage>
</organism>
<evidence type="ECO:0000313" key="13">
    <source>
        <dbReference type="Proteomes" id="UP000279962"/>
    </source>
</evidence>
<feature type="binding site" evidence="10">
    <location>
        <position position="41"/>
    </location>
    <ligand>
        <name>S-adenosyl-L-methionine</name>
        <dbReference type="ChEBI" id="CHEBI:59789"/>
    </ligand>
</feature>
<comment type="subunit">
    <text evidence="10">Monomer and homodimer.</text>
</comment>
<protein>
    <recommendedName>
        <fullName evidence="10">GTP 3',8-cyclase</fullName>
        <ecNumber evidence="10">4.1.99.22</ecNumber>
    </recommendedName>
    <alternativeName>
        <fullName evidence="10">Molybdenum cofactor biosynthesis protein A</fullName>
    </alternativeName>
</protein>
<dbReference type="InterPro" id="IPR040064">
    <property type="entry name" value="MoaA-like"/>
</dbReference>
<keyword evidence="1 10" id="KW-0004">4Fe-4S</keyword>
<keyword evidence="7 10" id="KW-0342">GTP-binding</keyword>
<feature type="domain" description="Radical SAM core" evidence="11">
    <location>
        <begin position="19"/>
        <end position="244"/>
    </location>
</feature>
<feature type="binding site" evidence="10">
    <location>
        <position position="35"/>
    </location>
    <ligand>
        <name>[4Fe-4S] cluster</name>
        <dbReference type="ChEBI" id="CHEBI:49883"/>
        <label>1</label>
        <note>4Fe-4S-S-AdoMet</note>
    </ligand>
</feature>
<dbReference type="GO" id="GO:0061799">
    <property type="term" value="F:cyclic pyranopterin monophosphate synthase activity"/>
    <property type="evidence" value="ECO:0007669"/>
    <property type="project" value="TreeGrafter"/>
</dbReference>
<evidence type="ECO:0000256" key="9">
    <source>
        <dbReference type="ARBA" id="ARBA00023239"/>
    </source>
</evidence>
<dbReference type="EMBL" id="CP033133">
    <property type="protein sequence ID" value="AYO53767.1"/>
    <property type="molecule type" value="Genomic_DNA"/>
</dbReference>
<evidence type="ECO:0000256" key="2">
    <source>
        <dbReference type="ARBA" id="ARBA00022691"/>
    </source>
</evidence>
<keyword evidence="8 10" id="KW-0501">Molybdenum cofactor biosynthesis</keyword>
<feature type="binding site" evidence="10">
    <location>
        <position position="203"/>
    </location>
    <ligand>
        <name>S-adenosyl-L-methionine</name>
        <dbReference type="ChEBI" id="CHEBI:59789"/>
    </ligand>
</feature>
<dbReference type="GO" id="GO:0051539">
    <property type="term" value="F:4 iron, 4 sulfur cluster binding"/>
    <property type="evidence" value="ECO:0007669"/>
    <property type="project" value="UniProtKB-UniRule"/>
</dbReference>
<dbReference type="Pfam" id="PF06463">
    <property type="entry name" value="Mob_synth_C"/>
    <property type="match status" value="1"/>
</dbReference>
<dbReference type="GO" id="GO:0005525">
    <property type="term" value="F:GTP binding"/>
    <property type="evidence" value="ECO:0007669"/>
    <property type="project" value="UniProtKB-UniRule"/>
</dbReference>
<accession>A0A3G2T1S2</accession>
<feature type="binding site" evidence="10">
    <location>
        <position position="169"/>
    </location>
    <ligand>
        <name>GTP</name>
        <dbReference type="ChEBI" id="CHEBI:37565"/>
    </ligand>
</feature>
<keyword evidence="6 10" id="KW-0411">Iron-sulfur</keyword>
<dbReference type="EC" id="4.1.99.22" evidence="10"/>
<keyword evidence="3 10" id="KW-0479">Metal-binding</keyword>
<sequence length="352" mass="40271">MNAISHRNIQNGTSPFEDQFGRQKRKLRISVTDRCNFKCVYCMPEHPQWMRKQDLLSFEELYQFCDFMVHRGIEHIRITGGEPLMRQGVVHFISTLQQLKKNGLKKVSMTTNAHYLSQYAAALKQAGLDDLNISLDSLDAEQFLKLTQKQLQAVLDGIQQAQEVGLPIKINAVLIKGMNEDQILPLAHWSIQNHCVVRFIEFMPLDGDAQWSKAHVVTEQEILNRLKQDFEVTTQQGKSSEPARQYLINSHPIGIISTISNSFCGTCDRLRLTAKGEFYNCLFAPQGMDLKAQIQGLNAQQSDAKFRLHHTLQEYIWHKKQGFDAIQQEESAFKISAKNIESRKISMYMIGG</sequence>
<feature type="binding site" evidence="10">
    <location>
        <position position="77"/>
    </location>
    <ligand>
        <name>GTP</name>
        <dbReference type="ChEBI" id="CHEBI:37565"/>
    </ligand>
</feature>
<dbReference type="Pfam" id="PF04055">
    <property type="entry name" value="Radical_SAM"/>
    <property type="match status" value="1"/>
</dbReference>
<keyword evidence="2 10" id="KW-0949">S-adenosyl-L-methionine</keyword>
<dbReference type="SFLD" id="SFLDG01067">
    <property type="entry name" value="SPASM/twitch_domain_containing"/>
    <property type="match status" value="1"/>
</dbReference>
<keyword evidence="9 10" id="KW-0456">Lyase</keyword>
<dbReference type="CDD" id="cd01335">
    <property type="entry name" value="Radical_SAM"/>
    <property type="match status" value="1"/>
</dbReference>
<feature type="binding site" evidence="10">
    <location>
        <position position="39"/>
    </location>
    <ligand>
        <name>[4Fe-4S] cluster</name>
        <dbReference type="ChEBI" id="CHEBI:49883"/>
        <label>1</label>
        <note>4Fe-4S-S-AdoMet</note>
    </ligand>
</feature>
<feature type="binding site" evidence="10">
    <location>
        <position position="81"/>
    </location>
    <ligand>
        <name>S-adenosyl-L-methionine</name>
        <dbReference type="ChEBI" id="CHEBI:59789"/>
    </ligand>
</feature>
<evidence type="ECO:0000256" key="6">
    <source>
        <dbReference type="ARBA" id="ARBA00023014"/>
    </source>
</evidence>
<dbReference type="Gene3D" id="3.20.20.70">
    <property type="entry name" value="Aldolase class I"/>
    <property type="match status" value="1"/>
</dbReference>
<dbReference type="SFLD" id="SFLDS00029">
    <property type="entry name" value="Radical_SAM"/>
    <property type="match status" value="1"/>
</dbReference>
<feature type="binding site" evidence="10">
    <location>
        <position position="264"/>
    </location>
    <ligand>
        <name>[4Fe-4S] cluster</name>
        <dbReference type="ChEBI" id="CHEBI:49883"/>
        <label>2</label>
        <note>4Fe-4S-substrate</note>
    </ligand>
</feature>
<dbReference type="RefSeq" id="WP_087552907.1">
    <property type="nucleotide sequence ID" value="NZ_CP033133.1"/>
</dbReference>
<keyword evidence="4 10" id="KW-0547">Nucleotide-binding</keyword>
<comment type="pathway">
    <text evidence="10">Cofactor biosynthesis; molybdopterin biosynthesis.</text>
</comment>
<dbReference type="HAMAP" id="MF_01225_B">
    <property type="entry name" value="MoaA_B"/>
    <property type="match status" value="1"/>
</dbReference>
<dbReference type="SMART" id="SM00729">
    <property type="entry name" value="Elp3"/>
    <property type="match status" value="1"/>
</dbReference>
<name>A0A3G2T1S2_9GAMM</name>
<evidence type="ECO:0000256" key="7">
    <source>
        <dbReference type="ARBA" id="ARBA00023134"/>
    </source>
</evidence>
<dbReference type="UniPathway" id="UPA00344"/>
<dbReference type="Proteomes" id="UP000279962">
    <property type="component" value="Chromosome"/>
</dbReference>